<protein>
    <submittedName>
        <fullName evidence="1">T9SS type A sorting domain-containing protein</fullName>
    </submittedName>
</protein>
<name>A0A926F6Q2_9BACT</name>
<evidence type="ECO:0000313" key="1">
    <source>
        <dbReference type="EMBL" id="MBC8592885.1"/>
    </source>
</evidence>
<comment type="caution">
    <text evidence="1">The sequence shown here is derived from an EMBL/GenBank/DDBJ whole genome shotgun (WGS) entry which is preliminary data.</text>
</comment>
<dbReference type="InterPro" id="IPR026444">
    <property type="entry name" value="Secre_tail"/>
</dbReference>
<organism evidence="1 2">
    <name type="scientific">Jilunia laotingensis</name>
    <dbReference type="NCBI Taxonomy" id="2763675"/>
    <lineage>
        <taxon>Bacteria</taxon>
        <taxon>Pseudomonadati</taxon>
        <taxon>Bacteroidota</taxon>
        <taxon>Bacteroidia</taxon>
        <taxon>Bacteroidales</taxon>
        <taxon>Bacteroidaceae</taxon>
        <taxon>Jilunia</taxon>
    </lineage>
</organism>
<dbReference type="EMBL" id="JACRTF010000001">
    <property type="protein sequence ID" value="MBC8592885.1"/>
    <property type="molecule type" value="Genomic_DNA"/>
</dbReference>
<dbReference type="RefSeq" id="WP_262434048.1">
    <property type="nucleotide sequence ID" value="NZ_JACRTF010000001.1"/>
</dbReference>
<dbReference type="Gene3D" id="2.40.128.720">
    <property type="match status" value="4"/>
</dbReference>
<dbReference type="NCBIfam" id="TIGR04183">
    <property type="entry name" value="Por_Secre_tail"/>
    <property type="match status" value="1"/>
</dbReference>
<dbReference type="AlphaFoldDB" id="A0A926F6Q2"/>
<dbReference type="Proteomes" id="UP000651085">
    <property type="component" value="Unassembled WGS sequence"/>
</dbReference>
<reference evidence="1" key="1">
    <citation type="submission" date="2020-08" db="EMBL/GenBank/DDBJ databases">
        <title>Genome public.</title>
        <authorList>
            <person name="Liu C."/>
            <person name="Sun Q."/>
        </authorList>
    </citation>
    <scope>NUCLEOTIDE SEQUENCE</scope>
    <source>
        <strain evidence="1">N12</strain>
    </source>
</reference>
<accession>A0A926F6Q2</accession>
<sequence>MKKVLLQKILSTGLFLLFVTSLLADVPVTPRQKVLKRCNKSESIATAQKNKRMGRVELNAITRTSARYKTPNETVVEYPDSMIVFTPDGIKTYITKFEYDDNNKLTHLEEFRQSDLDNTWIPTKEQIVRYDEAGLAVYNEFYELIKEVWTGTKKAALEYDEYGNIVYQEQFYWNATDGKWMNNQKESSSYRPDGKLISEEGYYWGEDGWFGSFKDIYEYNELGLVTRYNEWEWEDDEFIESFYYICEYDAIKPLLLKIRTEYELDYATNEFSATAKGTFTYDANDELEMAFWQESEDGEWVNDQRIIYEHINGKMTLEEGYGWEDGDWGFSQRWEGEYDAEGREIKSRFYYPDNTTGTPLLSSVYTHEYDTNGNQTLYQIESIPYGSSTPELILMQKEITEYDEASRNTLHEVYGYDMEEAEFIGVIKEIFEYTGHENDVANYESYVWGDKGWTPATKEVGTYDNNNLLKEIVRSEGDATTGKWVEGSKYQFTYNENSNLLREDYFVSNGMKGWIADSYLIYYYPIETGIQTNNQSTRLNIQVNQKLLTVSNLKGYESIRIHNINGQMVQNAKSQGNTFSIALPQGVYIICVGNETMKVSIK</sequence>
<evidence type="ECO:0000313" key="2">
    <source>
        <dbReference type="Proteomes" id="UP000651085"/>
    </source>
</evidence>
<gene>
    <name evidence="1" type="ORF">H8744_06380</name>
</gene>
<proteinExistence type="predicted"/>
<keyword evidence="2" id="KW-1185">Reference proteome</keyword>